<proteinExistence type="predicted"/>
<dbReference type="Proteomes" id="UP001213000">
    <property type="component" value="Unassembled WGS sequence"/>
</dbReference>
<sequence length="250" mass="27744">MTKGFLAVLSEPDWYNNEHVPLRLNHISAFLTGARFEAGDGEKPSWIAFYDIASTSTFNDPSYTRLRENRSPREAALVKRLDVLDRRTCEVVFETVNAGAESSSSGFATENPTQWVVTYGLDITEGEELGDMDILTEAWKAITDVGETATSLIRSRLLLCIDSLKSGVAIPSDPEAQKIPKYFVVHGEALYRKSFEIRLSPTEFNSGAGAESFKIVLKGLSNAGNTFEISEERVWKLYRAYPCIAQGNLS</sequence>
<protein>
    <submittedName>
        <fullName evidence="1">Uncharacterized protein</fullName>
    </submittedName>
</protein>
<organism evidence="1 2">
    <name type="scientific">Leucocoprinus birnbaumii</name>
    <dbReference type="NCBI Taxonomy" id="56174"/>
    <lineage>
        <taxon>Eukaryota</taxon>
        <taxon>Fungi</taxon>
        <taxon>Dikarya</taxon>
        <taxon>Basidiomycota</taxon>
        <taxon>Agaricomycotina</taxon>
        <taxon>Agaricomycetes</taxon>
        <taxon>Agaricomycetidae</taxon>
        <taxon>Agaricales</taxon>
        <taxon>Agaricineae</taxon>
        <taxon>Agaricaceae</taxon>
        <taxon>Leucocoprinus</taxon>
    </lineage>
</organism>
<evidence type="ECO:0000313" key="1">
    <source>
        <dbReference type="EMBL" id="KAJ3575406.1"/>
    </source>
</evidence>
<dbReference type="AlphaFoldDB" id="A0AAD5YY76"/>
<evidence type="ECO:0000313" key="2">
    <source>
        <dbReference type="Proteomes" id="UP001213000"/>
    </source>
</evidence>
<gene>
    <name evidence="1" type="ORF">NP233_g1116</name>
</gene>
<comment type="caution">
    <text evidence="1">The sequence shown here is derived from an EMBL/GenBank/DDBJ whole genome shotgun (WGS) entry which is preliminary data.</text>
</comment>
<dbReference type="EMBL" id="JANIEX010000038">
    <property type="protein sequence ID" value="KAJ3575406.1"/>
    <property type="molecule type" value="Genomic_DNA"/>
</dbReference>
<keyword evidence="2" id="KW-1185">Reference proteome</keyword>
<name>A0AAD5YY76_9AGAR</name>
<reference evidence="1" key="1">
    <citation type="submission" date="2022-07" db="EMBL/GenBank/DDBJ databases">
        <title>Genome Sequence of Leucocoprinus birnbaumii.</title>
        <authorList>
            <person name="Buettner E."/>
        </authorList>
    </citation>
    <scope>NUCLEOTIDE SEQUENCE</scope>
    <source>
        <strain evidence="1">VT141</strain>
    </source>
</reference>
<accession>A0AAD5YY76</accession>